<dbReference type="Gene3D" id="3.30.390.30">
    <property type="match status" value="1"/>
</dbReference>
<evidence type="ECO:0000256" key="4">
    <source>
        <dbReference type="ARBA" id="ARBA00016961"/>
    </source>
</evidence>
<evidence type="ECO:0000256" key="6">
    <source>
        <dbReference type="ARBA" id="ARBA00022630"/>
    </source>
</evidence>
<dbReference type="PRINTS" id="PR00368">
    <property type="entry name" value="FADPNR"/>
</dbReference>
<comment type="caution">
    <text evidence="16">The sequence shown here is derived from an EMBL/GenBank/DDBJ whole genome shotgun (WGS) entry which is preliminary data.</text>
</comment>
<evidence type="ECO:0000313" key="17">
    <source>
        <dbReference type="Proteomes" id="UP001623661"/>
    </source>
</evidence>
<comment type="catalytic activity">
    <reaction evidence="12 13">
        <text>N(6)-[(R)-dihydrolipoyl]-L-lysyl-[protein] + NAD(+) = N(6)-[(R)-lipoyl]-L-lysyl-[protein] + NADH + H(+)</text>
        <dbReference type="Rhea" id="RHEA:15045"/>
        <dbReference type="Rhea" id="RHEA-COMP:10474"/>
        <dbReference type="Rhea" id="RHEA-COMP:10475"/>
        <dbReference type="ChEBI" id="CHEBI:15378"/>
        <dbReference type="ChEBI" id="CHEBI:57540"/>
        <dbReference type="ChEBI" id="CHEBI:57945"/>
        <dbReference type="ChEBI" id="CHEBI:83099"/>
        <dbReference type="ChEBI" id="CHEBI:83100"/>
        <dbReference type="EC" id="1.8.1.4"/>
    </reaction>
</comment>
<feature type="domain" description="Pyridine nucleotide-disulphide oxidoreductase dimerisation" evidence="14">
    <location>
        <begin position="342"/>
        <end position="449"/>
    </location>
</feature>
<keyword evidence="8 13" id="KW-0560">Oxidoreductase</keyword>
<evidence type="ECO:0000313" key="16">
    <source>
        <dbReference type="EMBL" id="MFL0269898.1"/>
    </source>
</evidence>
<comment type="miscellaneous">
    <text evidence="13">The active site is a redox-active disulfide bond.</text>
</comment>
<evidence type="ECO:0000256" key="12">
    <source>
        <dbReference type="ARBA" id="ARBA00049187"/>
    </source>
</evidence>
<evidence type="ECO:0000256" key="1">
    <source>
        <dbReference type="ARBA" id="ARBA00004496"/>
    </source>
</evidence>
<name>A0ABW8TXT3_9CLOT</name>
<comment type="cofactor">
    <cofactor evidence="13">
        <name>FAD</name>
        <dbReference type="ChEBI" id="CHEBI:57692"/>
    </cofactor>
    <text evidence="13">Binds 1 FAD per subunit.</text>
</comment>
<evidence type="ECO:0000259" key="14">
    <source>
        <dbReference type="Pfam" id="PF02852"/>
    </source>
</evidence>
<comment type="subcellular location">
    <subcellularLocation>
        <location evidence="1">Cytoplasm</location>
    </subcellularLocation>
</comment>
<dbReference type="InterPro" id="IPR004099">
    <property type="entry name" value="Pyr_nucl-diS_OxRdtase_dimer"/>
</dbReference>
<dbReference type="SUPFAM" id="SSF51905">
    <property type="entry name" value="FAD/NAD(P)-binding domain"/>
    <property type="match status" value="1"/>
</dbReference>
<dbReference type="InterPro" id="IPR012999">
    <property type="entry name" value="Pyr_OxRdtase_I_AS"/>
</dbReference>
<keyword evidence="7 13" id="KW-0274">FAD</keyword>
<dbReference type="PRINTS" id="PR00411">
    <property type="entry name" value="PNDRDTASEI"/>
</dbReference>
<dbReference type="Gene3D" id="3.50.50.60">
    <property type="entry name" value="FAD/NAD(P)-binding domain"/>
    <property type="match status" value="2"/>
</dbReference>
<evidence type="ECO:0000256" key="13">
    <source>
        <dbReference type="RuleBase" id="RU003692"/>
    </source>
</evidence>
<keyword evidence="17" id="KW-1185">Reference proteome</keyword>
<reference evidence="16 17" key="1">
    <citation type="submission" date="2024-11" db="EMBL/GenBank/DDBJ databases">
        <authorList>
            <person name="Heng Y.C."/>
            <person name="Lim A.C.H."/>
            <person name="Lee J.K.Y."/>
            <person name="Kittelmann S."/>
        </authorList>
    </citation>
    <scope>NUCLEOTIDE SEQUENCE [LARGE SCALE GENOMIC DNA]</scope>
    <source>
        <strain evidence="16 17">WILCCON 0202</strain>
    </source>
</reference>
<dbReference type="InterPro" id="IPR001100">
    <property type="entry name" value="Pyr_nuc-diS_OxRdtase"/>
</dbReference>
<evidence type="ECO:0000259" key="15">
    <source>
        <dbReference type="Pfam" id="PF07992"/>
    </source>
</evidence>
<gene>
    <name evidence="16" type="primary">lpdA</name>
    <name evidence="16" type="ORF">ACJDUH_17620</name>
</gene>
<dbReference type="Pfam" id="PF07992">
    <property type="entry name" value="Pyr_redox_2"/>
    <property type="match status" value="1"/>
</dbReference>
<sequence length="464" mass="49481">MEKDIVVIGGGPGGYVAAIRAAQLGAKVCLIEMDKLGGTCLNRGCIPTKALYRNAELLNTLKHIDEFGINVEALTVDVAKIHLRKQGVIDQLVGGVDQLLKANNVLVLNGKAEFKHKNTIKVYLKDKSTEEITAKNIIIATGSAPSIPPIEGADSEGIYTSENILNFESIPKTLAIIGGGVIGMEIACIFNSLGTKVTVLEFLPNIIAQVDGDITKRLTVSLKKKGIEINTGTKVNKIERQEDGYVVFGEGKKGEIKVEAEKLLISAGRSPMTQGLNLEAVGVDFDRKGIKVDSNYETNVKGIYAIGDVNGKVMLAHAASHQGMFAAEKILGFSEEVPSDIIPSCIFVFPEIATVGITEEEAKAKGLTYKTSKFMFGANGKALALGEGEGFVKVIASEDKIIGVHIMGPHASDIIHEGTLAIANNISLKEIKSTVHAHPTLSEAFLEAAMGINGEAIHLMPMKK</sequence>
<dbReference type="InterPro" id="IPR036188">
    <property type="entry name" value="FAD/NAD-bd_sf"/>
</dbReference>
<evidence type="ECO:0000256" key="8">
    <source>
        <dbReference type="ARBA" id="ARBA00023002"/>
    </source>
</evidence>
<keyword evidence="9 13" id="KW-0520">NAD</keyword>
<keyword evidence="10" id="KW-1015">Disulfide bond</keyword>
<dbReference type="SUPFAM" id="SSF55424">
    <property type="entry name" value="FAD/NAD-linked reductases, dimerisation (C-terminal) domain"/>
    <property type="match status" value="1"/>
</dbReference>
<evidence type="ECO:0000256" key="10">
    <source>
        <dbReference type="ARBA" id="ARBA00023157"/>
    </source>
</evidence>
<dbReference type="PROSITE" id="PS00076">
    <property type="entry name" value="PYRIDINE_REDOX_1"/>
    <property type="match status" value="1"/>
</dbReference>
<dbReference type="PANTHER" id="PTHR22912:SF217">
    <property type="entry name" value="DIHYDROLIPOYL DEHYDROGENASE"/>
    <property type="match status" value="1"/>
</dbReference>
<dbReference type="PANTHER" id="PTHR22912">
    <property type="entry name" value="DISULFIDE OXIDOREDUCTASE"/>
    <property type="match status" value="1"/>
</dbReference>
<dbReference type="InterPro" id="IPR006258">
    <property type="entry name" value="Lipoamide_DH"/>
</dbReference>
<dbReference type="Proteomes" id="UP001623661">
    <property type="component" value="Unassembled WGS sequence"/>
</dbReference>
<dbReference type="InterPro" id="IPR023753">
    <property type="entry name" value="FAD/NAD-binding_dom"/>
</dbReference>
<keyword evidence="6 13" id="KW-0285">Flavoprotein</keyword>
<dbReference type="GO" id="GO:0004148">
    <property type="term" value="F:dihydrolipoyl dehydrogenase (NADH) activity"/>
    <property type="evidence" value="ECO:0007669"/>
    <property type="project" value="UniProtKB-EC"/>
</dbReference>
<dbReference type="NCBIfam" id="TIGR01350">
    <property type="entry name" value="lipoamide_DH"/>
    <property type="match status" value="1"/>
</dbReference>
<comment type="similarity">
    <text evidence="2 13">Belongs to the class-I pyridine nucleotide-disulfide oxidoreductase family.</text>
</comment>
<proteinExistence type="inferred from homology"/>
<evidence type="ECO:0000256" key="2">
    <source>
        <dbReference type="ARBA" id="ARBA00007532"/>
    </source>
</evidence>
<evidence type="ECO:0000256" key="3">
    <source>
        <dbReference type="ARBA" id="ARBA00012608"/>
    </source>
</evidence>
<evidence type="ECO:0000256" key="11">
    <source>
        <dbReference type="ARBA" id="ARBA00023284"/>
    </source>
</evidence>
<keyword evidence="5" id="KW-0963">Cytoplasm</keyword>
<dbReference type="RefSeq" id="WP_406766516.1">
    <property type="nucleotide sequence ID" value="NZ_JBJHZY010000004.1"/>
</dbReference>
<evidence type="ECO:0000256" key="7">
    <source>
        <dbReference type="ARBA" id="ARBA00022827"/>
    </source>
</evidence>
<evidence type="ECO:0000256" key="9">
    <source>
        <dbReference type="ARBA" id="ARBA00023027"/>
    </source>
</evidence>
<dbReference type="PIRSF" id="PIRSF000350">
    <property type="entry name" value="Mercury_reductase_MerA"/>
    <property type="match status" value="1"/>
</dbReference>
<protein>
    <recommendedName>
        <fullName evidence="4 13">Dihydrolipoyl dehydrogenase</fullName>
        <ecNumber evidence="3 13">1.8.1.4</ecNumber>
    </recommendedName>
</protein>
<dbReference type="InterPro" id="IPR050151">
    <property type="entry name" value="Class-I_Pyr_Nuc-Dis_Oxidored"/>
</dbReference>
<feature type="domain" description="FAD/NAD(P)-binding" evidence="15">
    <location>
        <begin position="3"/>
        <end position="323"/>
    </location>
</feature>
<dbReference type="Pfam" id="PF02852">
    <property type="entry name" value="Pyr_redox_dim"/>
    <property type="match status" value="1"/>
</dbReference>
<evidence type="ECO:0000256" key="5">
    <source>
        <dbReference type="ARBA" id="ARBA00022490"/>
    </source>
</evidence>
<dbReference type="InterPro" id="IPR016156">
    <property type="entry name" value="FAD/NAD-linked_Rdtase_dimer_sf"/>
</dbReference>
<keyword evidence="11 13" id="KW-0676">Redox-active center</keyword>
<organism evidence="16 17">
    <name type="scientific">Candidatus Clostridium radicumherbarum</name>
    <dbReference type="NCBI Taxonomy" id="3381662"/>
    <lineage>
        <taxon>Bacteria</taxon>
        <taxon>Bacillati</taxon>
        <taxon>Bacillota</taxon>
        <taxon>Clostridia</taxon>
        <taxon>Eubacteriales</taxon>
        <taxon>Clostridiaceae</taxon>
        <taxon>Clostridium</taxon>
    </lineage>
</organism>
<accession>A0ABW8TXT3</accession>
<dbReference type="EC" id="1.8.1.4" evidence="3 13"/>
<dbReference type="EMBL" id="JBJHZY010000004">
    <property type="protein sequence ID" value="MFL0269898.1"/>
    <property type="molecule type" value="Genomic_DNA"/>
</dbReference>